<evidence type="ECO:0000313" key="2">
    <source>
        <dbReference type="EMBL" id="MEB3031543.1"/>
    </source>
</evidence>
<feature type="domain" description="SGNH hydrolase-type esterase" evidence="1">
    <location>
        <begin position="80"/>
        <end position="259"/>
    </location>
</feature>
<sequence>MGIRLTRRSTMTLAAAGAFASSGTLYLGVRNLLAGQADRARKTIPKAWDLPPRADGLYVADDAEVQPFHRGANVDLHLMVFGDSTATGYGCRSAAEVPGALIANALARRTGKRVRLSTKAIVGATSKGLAGQVDAMFVAGPPPDVAVIMIGANDVTALNGIAGSVQRLRAAVKRLRASGAVVIVGTCPKFGAISAIPRPLRWVAHARACQLARAQAQAVKAAGGVAVPFADFRAREFHDSPELLFATDQYHPSAAGYALAASQMIPALCAVLDEPDSRVMASSD</sequence>
<keyword evidence="2" id="KW-0378">Hydrolase</keyword>
<dbReference type="EMBL" id="JAYJJU010000006">
    <property type="protein sequence ID" value="MEB3031543.1"/>
    <property type="molecule type" value="Genomic_DNA"/>
</dbReference>
<evidence type="ECO:0000259" key="1">
    <source>
        <dbReference type="Pfam" id="PF13472"/>
    </source>
</evidence>
<dbReference type="PANTHER" id="PTHR30383">
    <property type="entry name" value="THIOESTERASE 1/PROTEASE 1/LYSOPHOSPHOLIPASE L1"/>
    <property type="match status" value="1"/>
</dbReference>
<keyword evidence="3" id="KW-1185">Reference proteome</keyword>
<dbReference type="InterPro" id="IPR013830">
    <property type="entry name" value="SGNH_hydro"/>
</dbReference>
<protein>
    <submittedName>
        <fullName evidence="2">SGNH/GDSL hydrolase family protein</fullName>
    </submittedName>
</protein>
<evidence type="ECO:0000313" key="3">
    <source>
        <dbReference type="Proteomes" id="UP001298593"/>
    </source>
</evidence>
<dbReference type="PANTHER" id="PTHR30383:SF5">
    <property type="entry name" value="SGNH HYDROLASE-TYPE ESTERASE DOMAIN-CONTAINING PROTEIN"/>
    <property type="match status" value="1"/>
</dbReference>
<accession>A0ABU5XUD0</accession>
<gene>
    <name evidence="2" type="ORF">KV113_08205</name>
</gene>
<dbReference type="InterPro" id="IPR051532">
    <property type="entry name" value="Ester_Hydrolysis_Enzymes"/>
</dbReference>
<name>A0ABU5XUD0_9MYCO</name>
<dbReference type="RefSeq" id="WP_224975631.1">
    <property type="nucleotide sequence ID" value="NZ_JAYJJU010000006.1"/>
</dbReference>
<dbReference type="GO" id="GO:0016787">
    <property type="term" value="F:hydrolase activity"/>
    <property type="evidence" value="ECO:0007669"/>
    <property type="project" value="UniProtKB-KW"/>
</dbReference>
<reference evidence="2 3" key="1">
    <citation type="submission" date="2023-12" db="EMBL/GenBank/DDBJ databases">
        <title>Description of new species of Mycobacterium terrae complex isolated from sewage at the Sao Paulo Zoological Park Foundation in Brazil.</title>
        <authorList>
            <person name="Romagnoli C.L."/>
            <person name="Conceicao E.C."/>
            <person name="Machado E."/>
            <person name="Barreto L.B.P.F."/>
            <person name="Sharma A."/>
            <person name="Silva N.M."/>
            <person name="Marques L.E."/>
            <person name="Juliana M.A."/>
            <person name="Lourenco M.C.S."/>
            <person name="Digiampietri L.A."/>
            <person name="Suffys P.N."/>
            <person name="Viana-Niero C."/>
        </authorList>
    </citation>
    <scope>NUCLEOTIDE SEQUENCE [LARGE SCALE GENOMIC DNA]</scope>
    <source>
        <strain evidence="2 3">MYC340</strain>
    </source>
</reference>
<dbReference type="CDD" id="cd01836">
    <property type="entry name" value="FeeA_FeeB_like"/>
    <property type="match status" value="1"/>
</dbReference>
<dbReference type="Proteomes" id="UP001298593">
    <property type="component" value="Unassembled WGS sequence"/>
</dbReference>
<proteinExistence type="predicted"/>
<dbReference type="Gene3D" id="3.40.50.1110">
    <property type="entry name" value="SGNH hydrolase"/>
    <property type="match status" value="1"/>
</dbReference>
<dbReference type="Pfam" id="PF13472">
    <property type="entry name" value="Lipase_GDSL_2"/>
    <property type="match status" value="1"/>
</dbReference>
<dbReference type="InterPro" id="IPR036514">
    <property type="entry name" value="SGNH_hydro_sf"/>
</dbReference>
<comment type="caution">
    <text evidence="2">The sequence shown here is derived from an EMBL/GenBank/DDBJ whole genome shotgun (WGS) entry which is preliminary data.</text>
</comment>
<dbReference type="SUPFAM" id="SSF52266">
    <property type="entry name" value="SGNH hydrolase"/>
    <property type="match status" value="1"/>
</dbReference>
<organism evidence="2 3">
    <name type="scientific">[Mycobacterium] nativiensis</name>
    <dbReference type="NCBI Taxonomy" id="2855503"/>
    <lineage>
        <taxon>Bacteria</taxon>
        <taxon>Bacillati</taxon>
        <taxon>Actinomycetota</taxon>
        <taxon>Actinomycetes</taxon>
        <taxon>Mycobacteriales</taxon>
        <taxon>Mycobacteriaceae</taxon>
        <taxon>Mycolicibacter</taxon>
    </lineage>
</organism>